<sequence length="440" mass="50717">MPKETLEGLQNRLYDDATSLFMLADLLEATGPIDLDPDDDNLTVDGDPPDELAEVISRGRSETADVLRMHGAMFVEEAESLRGDGTRGPYFQVRKSQDWFLYALAMPDRQFRAIFRIGRRTFDIFCEILEENPIFTSRGCKPQRHIAWQLGAFLIRYGQLGSPVLDTSLKLGIGYGTIILYCRCVTRAVRELKKKYAPWFSKDDHGDGSLIQTSDKPSWIGSAYLTRKGFFAYALFAIVDGDLRFGAWDLGWPGSVTDARVFKNSHFWRHRHQYLSDGRYILVDKGYPSTPFTVRPFSEPELAQASEKDRRRMKDFNFTLSSERIRVEHAFGCFKLRFQSARMMGIHKDVQDVWRALDALLVMHNMCLWHNDHPKHLEDYRDSLRDDDAPGGNHDEPEVDEQVFDTPDIPAEETAAWLKDRGLELRQQLLDQVFPEEDYK</sequence>
<dbReference type="EMBL" id="JACAZH010000005">
    <property type="protein sequence ID" value="KAF7367609.1"/>
    <property type="molecule type" value="Genomic_DNA"/>
</dbReference>
<evidence type="ECO:0000313" key="6">
    <source>
        <dbReference type="Proteomes" id="UP000623467"/>
    </source>
</evidence>
<feature type="domain" description="DDE Tnp4" evidence="4">
    <location>
        <begin position="207"/>
        <end position="365"/>
    </location>
</feature>
<feature type="compositionally biased region" description="Basic and acidic residues" evidence="3">
    <location>
        <begin position="380"/>
        <end position="396"/>
    </location>
</feature>
<evidence type="ECO:0000313" key="5">
    <source>
        <dbReference type="EMBL" id="KAF7367609.1"/>
    </source>
</evidence>
<keyword evidence="2" id="KW-0479">Metal-binding</keyword>
<protein>
    <submittedName>
        <fullName evidence="5">DDE Tnp4 domain-containing protein</fullName>
    </submittedName>
</protein>
<gene>
    <name evidence="5" type="ORF">MSAN_00824300</name>
</gene>
<comment type="cofactor">
    <cofactor evidence="1">
        <name>a divalent metal cation</name>
        <dbReference type="ChEBI" id="CHEBI:60240"/>
    </cofactor>
</comment>
<evidence type="ECO:0000256" key="1">
    <source>
        <dbReference type="ARBA" id="ARBA00001968"/>
    </source>
</evidence>
<comment type="caution">
    <text evidence="5">The sequence shown here is derived from an EMBL/GenBank/DDBJ whole genome shotgun (WGS) entry which is preliminary data.</text>
</comment>
<proteinExistence type="predicted"/>
<dbReference type="InterPro" id="IPR027806">
    <property type="entry name" value="HARBI1_dom"/>
</dbReference>
<evidence type="ECO:0000256" key="3">
    <source>
        <dbReference type="SAM" id="MobiDB-lite"/>
    </source>
</evidence>
<name>A0A8H6YZI4_9AGAR</name>
<dbReference type="OrthoDB" id="3233403at2759"/>
<evidence type="ECO:0000259" key="4">
    <source>
        <dbReference type="Pfam" id="PF13359"/>
    </source>
</evidence>
<organism evidence="5 6">
    <name type="scientific">Mycena sanguinolenta</name>
    <dbReference type="NCBI Taxonomy" id="230812"/>
    <lineage>
        <taxon>Eukaryota</taxon>
        <taxon>Fungi</taxon>
        <taxon>Dikarya</taxon>
        <taxon>Basidiomycota</taxon>
        <taxon>Agaricomycotina</taxon>
        <taxon>Agaricomycetes</taxon>
        <taxon>Agaricomycetidae</taxon>
        <taxon>Agaricales</taxon>
        <taxon>Marasmiineae</taxon>
        <taxon>Mycenaceae</taxon>
        <taxon>Mycena</taxon>
    </lineage>
</organism>
<dbReference type="Pfam" id="PF13359">
    <property type="entry name" value="DDE_Tnp_4"/>
    <property type="match status" value="1"/>
</dbReference>
<accession>A0A8H6YZI4</accession>
<feature type="region of interest" description="Disordered" evidence="3">
    <location>
        <begin position="380"/>
        <end position="406"/>
    </location>
</feature>
<dbReference type="AlphaFoldDB" id="A0A8H6YZI4"/>
<reference evidence="5" key="1">
    <citation type="submission" date="2020-05" db="EMBL/GenBank/DDBJ databases">
        <title>Mycena genomes resolve the evolution of fungal bioluminescence.</title>
        <authorList>
            <person name="Tsai I.J."/>
        </authorList>
    </citation>
    <scope>NUCLEOTIDE SEQUENCE</scope>
    <source>
        <strain evidence="5">160909Yilan</strain>
    </source>
</reference>
<dbReference type="GO" id="GO:0046872">
    <property type="term" value="F:metal ion binding"/>
    <property type="evidence" value="ECO:0007669"/>
    <property type="project" value="UniProtKB-KW"/>
</dbReference>
<dbReference type="Proteomes" id="UP000623467">
    <property type="component" value="Unassembled WGS sequence"/>
</dbReference>
<evidence type="ECO:0000256" key="2">
    <source>
        <dbReference type="ARBA" id="ARBA00022723"/>
    </source>
</evidence>
<keyword evidence="6" id="KW-1185">Reference proteome</keyword>